<dbReference type="EMBL" id="CABWLH010000010">
    <property type="protein sequence ID" value="VXC11998.1"/>
    <property type="molecule type" value="Genomic_DNA"/>
</dbReference>
<evidence type="ECO:0000313" key="2">
    <source>
        <dbReference type="Proteomes" id="UP000433089"/>
    </source>
</evidence>
<dbReference type="Proteomes" id="UP000433089">
    <property type="component" value="Unassembled WGS sequence"/>
</dbReference>
<organism evidence="1 2">
    <name type="scientific">Bacillus altitudinis</name>
    <dbReference type="NCBI Taxonomy" id="293387"/>
    <lineage>
        <taxon>Bacteria</taxon>
        <taxon>Bacillati</taxon>
        <taxon>Bacillota</taxon>
        <taxon>Bacilli</taxon>
        <taxon>Bacillales</taxon>
        <taxon>Bacillaceae</taxon>
        <taxon>Bacillus</taxon>
    </lineage>
</organism>
<sequence length="47" mass="5274">MSELAPISAMLTVAGFHRARPSTSLNKRKYVVLCDVHVFTNVEYHAI</sequence>
<proteinExistence type="predicted"/>
<evidence type="ECO:0000313" key="1">
    <source>
        <dbReference type="EMBL" id="VXC11998.1"/>
    </source>
</evidence>
<name>A0A653W046_BACAB</name>
<dbReference type="AlphaFoldDB" id="A0A653W046"/>
<accession>A0A653W046</accession>
<protein>
    <submittedName>
        <fullName evidence="1">Uncharacterized protein</fullName>
    </submittedName>
</protein>
<reference evidence="1 2" key="1">
    <citation type="submission" date="2019-10" db="EMBL/GenBank/DDBJ databases">
        <authorList>
            <person name="Karimi E."/>
        </authorList>
    </citation>
    <scope>NUCLEOTIDE SEQUENCE [LARGE SCALE GENOMIC DNA]</scope>
    <source>
        <strain evidence="1">Bacillus sp. 348</strain>
    </source>
</reference>
<gene>
    <name evidence="1" type="ORF">BACI348_50318</name>
</gene>